<evidence type="ECO:0000256" key="3">
    <source>
        <dbReference type="ARBA" id="ARBA00022452"/>
    </source>
</evidence>
<dbReference type="Pfam" id="PF00593">
    <property type="entry name" value="TonB_dep_Rec_b-barrel"/>
    <property type="match status" value="1"/>
</dbReference>
<feature type="short sequence motif" description="TonB box" evidence="10">
    <location>
        <begin position="38"/>
        <end position="44"/>
    </location>
</feature>
<evidence type="ECO:0000256" key="1">
    <source>
        <dbReference type="ARBA" id="ARBA00004571"/>
    </source>
</evidence>
<keyword evidence="15" id="KW-0675">Receptor</keyword>
<evidence type="ECO:0000256" key="2">
    <source>
        <dbReference type="ARBA" id="ARBA00022448"/>
    </source>
</evidence>
<comment type="similarity">
    <text evidence="9 11">Belongs to the TonB-dependent receptor family.</text>
</comment>
<dbReference type="SUPFAM" id="SSF56935">
    <property type="entry name" value="Porins"/>
    <property type="match status" value="1"/>
</dbReference>
<comment type="subcellular location">
    <subcellularLocation>
        <location evidence="1 9">Cell outer membrane</location>
        <topology evidence="1 9">Multi-pass membrane protein</topology>
    </subcellularLocation>
</comment>
<keyword evidence="2 9" id="KW-0813">Transport</keyword>
<dbReference type="InterPro" id="IPR000531">
    <property type="entry name" value="Beta-barrel_TonB"/>
</dbReference>
<gene>
    <name evidence="15" type="ORF">CW354_05695</name>
</gene>
<evidence type="ECO:0000256" key="7">
    <source>
        <dbReference type="ARBA" id="ARBA00023136"/>
    </source>
</evidence>
<keyword evidence="4 9" id="KW-0812">Transmembrane</keyword>
<dbReference type="PROSITE" id="PS00430">
    <property type="entry name" value="TONB_DEPENDENT_REC_1"/>
    <property type="match status" value="1"/>
</dbReference>
<evidence type="ECO:0000259" key="14">
    <source>
        <dbReference type="Pfam" id="PF07715"/>
    </source>
</evidence>
<name>A0A2S7K5U2_9PROT</name>
<keyword evidence="7 9" id="KW-0472">Membrane</keyword>
<dbReference type="PROSITE" id="PS52016">
    <property type="entry name" value="TONB_DEPENDENT_REC_3"/>
    <property type="match status" value="1"/>
</dbReference>
<dbReference type="AlphaFoldDB" id="A0A2S7K5U2"/>
<evidence type="ECO:0000313" key="16">
    <source>
        <dbReference type="Proteomes" id="UP000239504"/>
    </source>
</evidence>
<dbReference type="RefSeq" id="WP_104829091.1">
    <property type="nucleotide sequence ID" value="NZ_PJCH01000005.1"/>
</dbReference>
<feature type="chain" id="PRO_5015491841" evidence="12">
    <location>
        <begin position="30"/>
        <end position="1008"/>
    </location>
</feature>
<dbReference type="PANTHER" id="PTHR47234">
    <property type="match status" value="1"/>
</dbReference>
<keyword evidence="5 12" id="KW-0732">Signal</keyword>
<reference evidence="15 16" key="1">
    <citation type="submission" date="2017-12" db="EMBL/GenBank/DDBJ databases">
        <authorList>
            <person name="Hurst M.R.H."/>
        </authorList>
    </citation>
    <scope>NUCLEOTIDE SEQUENCE [LARGE SCALE GENOMIC DNA]</scope>
    <source>
        <strain evidence="15 16">SY-3-19</strain>
    </source>
</reference>
<evidence type="ECO:0000256" key="8">
    <source>
        <dbReference type="ARBA" id="ARBA00023237"/>
    </source>
</evidence>
<evidence type="ECO:0000313" key="15">
    <source>
        <dbReference type="EMBL" id="PQA87846.1"/>
    </source>
</evidence>
<sequence length="1008" mass="107952">MRTNSTISRLLQGTVLSSAVLAMAAPAVAQDETTTDDTIIVTGSRLPQANLVGASPVNQVNAEEFSYRGVIRVEDLLNDLPQVFASNSAGDANGATGTATVDLRGLGTVRTLVLQNGRRLPAGSPGAGGIAPDLNFIPGGLVERVDVLTGGASATYGSDAVGGVVNFIMQDDFEGFKIDYQYGGYQHNNNNETIQDVVTGAGFQTPSGSTWGGGTHEITAIIGANTGDGRGNVTAYAGYRTVKPVLQSERDYSACALQGTAGSFDCGGSSTIPEGRFTDFGLATAAPGTFPQLLDDDDMPVFEDDGVTPVQDIPGFDFTVDQSSGDFRDFGGGDLYNYGPLNYYQRPDERITLGGFAHYEINRHADVYMEVGFMDDRTVAQIAPSGAFFVTSSLSCGNPFLTSQQFDAVCGDYGLTPSDSQNVFIGRRNVEGGPRQSDLRHTTWRVVTGVRGEIDDNWNYDVYLNYGENSFTNVYRNELSITNIQRALNVVDDGSGNAVCQSVVDGSDPNCVPWNIFTPGGADVTPAALNYLIKPLFARGGTEQTNIVGFVSGDLTSYGFQAPWAEEGVQSAFGFEYREEFLDYEPDTGFTSGDGAGQGGPTNPAQGRLDVYEFFTEWSIPLVQGREFFEDLSLDAGYRYSTYSTDVDTNTYKFALQWRPTEDVMFRGSYQRAVRHANIRELFRPSGIGLFDLDEITISDSGTPDDTSDDITAFDPCAGPMPSATQAQCANTGVTASQYGSIADSPAGQFNALFGGNPNLSPEKSDTFSAGVVLTPAAIPGFNLTVDWYSIDVQDAIGPVDPATILNQCLDSGDPTLCGYINRGVTGNGTLWLGQDNIVATDQNLGFFKTTGIDFNAQYGLDTGYGDLNFHWNATYLMSFEQQQFPGGPVDNCEGIFSSACGAPRPEWTSNLRTTWGAPWGTDISVFWRYLGGVGGPETFDAVNYVDFAAIHPVNENVTLRFGVNNVLDKEPPLTSSAGPSIFGNGNTFPGVYDALGRYVFGGITLNF</sequence>
<evidence type="ECO:0000256" key="6">
    <source>
        <dbReference type="ARBA" id="ARBA00023077"/>
    </source>
</evidence>
<dbReference type="Gene3D" id="2.40.170.20">
    <property type="entry name" value="TonB-dependent receptor, beta-barrel domain"/>
    <property type="match status" value="1"/>
</dbReference>
<dbReference type="Gene3D" id="2.170.130.10">
    <property type="entry name" value="TonB-dependent receptor, plug domain"/>
    <property type="match status" value="1"/>
</dbReference>
<accession>A0A2S7K5U2</accession>
<feature type="domain" description="TonB-dependent receptor plug" evidence="14">
    <location>
        <begin position="55"/>
        <end position="164"/>
    </location>
</feature>
<feature type="domain" description="TonB-dependent receptor-like beta-barrel" evidence="13">
    <location>
        <begin position="421"/>
        <end position="967"/>
    </location>
</feature>
<evidence type="ECO:0000259" key="13">
    <source>
        <dbReference type="Pfam" id="PF00593"/>
    </source>
</evidence>
<dbReference type="Pfam" id="PF07715">
    <property type="entry name" value="Plug"/>
    <property type="match status" value="1"/>
</dbReference>
<evidence type="ECO:0000256" key="10">
    <source>
        <dbReference type="PROSITE-ProRule" id="PRU10143"/>
    </source>
</evidence>
<feature type="signal peptide" evidence="12">
    <location>
        <begin position="1"/>
        <end position="29"/>
    </location>
</feature>
<dbReference type="EMBL" id="PJCH01000005">
    <property type="protein sequence ID" value="PQA87846.1"/>
    <property type="molecule type" value="Genomic_DNA"/>
</dbReference>
<keyword evidence="3 9" id="KW-1134">Transmembrane beta strand</keyword>
<evidence type="ECO:0000256" key="5">
    <source>
        <dbReference type="ARBA" id="ARBA00022729"/>
    </source>
</evidence>
<organism evidence="15 16">
    <name type="scientific">Hyphococcus luteus</name>
    <dbReference type="NCBI Taxonomy" id="2058213"/>
    <lineage>
        <taxon>Bacteria</taxon>
        <taxon>Pseudomonadati</taxon>
        <taxon>Pseudomonadota</taxon>
        <taxon>Alphaproteobacteria</taxon>
        <taxon>Parvularculales</taxon>
        <taxon>Parvularculaceae</taxon>
        <taxon>Hyphococcus</taxon>
    </lineage>
</organism>
<proteinExistence type="inferred from homology"/>
<dbReference type="InterPro" id="IPR012910">
    <property type="entry name" value="Plug_dom"/>
</dbReference>
<dbReference type="GO" id="GO:0009279">
    <property type="term" value="C:cell outer membrane"/>
    <property type="evidence" value="ECO:0007669"/>
    <property type="project" value="UniProtKB-SubCell"/>
</dbReference>
<evidence type="ECO:0000256" key="11">
    <source>
        <dbReference type="RuleBase" id="RU003357"/>
    </source>
</evidence>
<dbReference type="InterPro" id="IPR037066">
    <property type="entry name" value="Plug_dom_sf"/>
</dbReference>
<comment type="caution">
    <text evidence="15">The sequence shown here is derived from an EMBL/GenBank/DDBJ whole genome shotgun (WGS) entry which is preliminary data.</text>
</comment>
<keyword evidence="6 10" id="KW-0798">TonB box</keyword>
<keyword evidence="8 9" id="KW-0998">Cell outer membrane</keyword>
<evidence type="ECO:0000256" key="12">
    <source>
        <dbReference type="SAM" id="SignalP"/>
    </source>
</evidence>
<evidence type="ECO:0000256" key="4">
    <source>
        <dbReference type="ARBA" id="ARBA00022692"/>
    </source>
</evidence>
<dbReference type="OrthoDB" id="7582244at2"/>
<keyword evidence="16" id="KW-1185">Reference proteome</keyword>
<dbReference type="PANTHER" id="PTHR47234:SF2">
    <property type="entry name" value="TONB-DEPENDENT RECEPTOR"/>
    <property type="match status" value="1"/>
</dbReference>
<dbReference type="Proteomes" id="UP000239504">
    <property type="component" value="Unassembled WGS sequence"/>
</dbReference>
<dbReference type="InterPro" id="IPR039426">
    <property type="entry name" value="TonB-dep_rcpt-like"/>
</dbReference>
<protein>
    <submittedName>
        <fullName evidence="15">TonB-dependent receptor</fullName>
    </submittedName>
</protein>
<evidence type="ECO:0000256" key="9">
    <source>
        <dbReference type="PROSITE-ProRule" id="PRU01360"/>
    </source>
</evidence>
<dbReference type="InterPro" id="IPR010916">
    <property type="entry name" value="TonB_box_CS"/>
</dbReference>
<dbReference type="InterPro" id="IPR036942">
    <property type="entry name" value="Beta-barrel_TonB_sf"/>
</dbReference>